<reference evidence="1 2" key="1">
    <citation type="journal article" date="2024" name="Front. Microbiol.">
        <title>Novel thermophilic genera Geochorda gen. nov. and Carboxydochorda gen. nov. from the deep terrestrial subsurface reveal the ecophysiological diversity in the class Limnochordia.</title>
        <authorList>
            <person name="Karnachuk O.V."/>
            <person name="Lukina A.P."/>
            <person name="Avakyan M.R."/>
            <person name="Kadnikov V.V."/>
            <person name="Begmatov S."/>
            <person name="Beletsky A.V."/>
            <person name="Vlasova K.G."/>
            <person name="Novikov A.A."/>
            <person name="Shcherbakova V.A."/>
            <person name="Mardanov A.V."/>
            <person name="Ravin N.V."/>
        </authorList>
    </citation>
    <scope>NUCLEOTIDE SEQUENCE [LARGE SCALE GENOMIC DNA]</scope>
    <source>
        <strain evidence="1 2">L945</strain>
    </source>
</reference>
<keyword evidence="2" id="KW-1185">Reference proteome</keyword>
<evidence type="ECO:0000313" key="2">
    <source>
        <dbReference type="Proteomes" id="UP001332192"/>
    </source>
</evidence>
<dbReference type="SUPFAM" id="SSF56784">
    <property type="entry name" value="HAD-like"/>
    <property type="match status" value="1"/>
</dbReference>
<evidence type="ECO:0000313" key="1">
    <source>
        <dbReference type="EMBL" id="WRP18314.1"/>
    </source>
</evidence>
<name>A0ABZ1C040_9FIRM</name>
<dbReference type="EMBL" id="CP141615">
    <property type="protein sequence ID" value="WRP18314.1"/>
    <property type="molecule type" value="Genomic_DNA"/>
</dbReference>
<proteinExistence type="predicted"/>
<sequence>MQRSNGPSASYTLPAAAPWQLLVPDLWVDDLEAIDLDRLGRHGIRCLLVDIDNTLIPWGEPLPDARAYRFVERARRAGLQVVILSNARRGRRAAVAAALGVPAVRSGFKPRRSVFLAAAALVGCRPEQAAVVGDQLWTDVLGGRRAGMFTILVDPLGAEESLLTRAITRPVERAVLRWLARRGRLPAARVQARLAGRRRSVQQGRPGTGRRPG</sequence>
<dbReference type="InterPro" id="IPR036412">
    <property type="entry name" value="HAD-like_sf"/>
</dbReference>
<dbReference type="InterPro" id="IPR010021">
    <property type="entry name" value="PGPP1/Gep4"/>
</dbReference>
<dbReference type="Proteomes" id="UP001332192">
    <property type="component" value="Chromosome"/>
</dbReference>
<accession>A0ABZ1C040</accession>
<dbReference type="NCBIfam" id="TIGR01668">
    <property type="entry name" value="YqeG_hyp_ppase"/>
    <property type="match status" value="1"/>
</dbReference>
<gene>
    <name evidence="1" type="ORF">U7230_04715</name>
</gene>
<dbReference type="RefSeq" id="WP_324717585.1">
    <property type="nucleotide sequence ID" value="NZ_CP141615.1"/>
</dbReference>
<organism evidence="1 2">
    <name type="scientific">Carboxydichorda subterranea</name>
    <dbReference type="NCBI Taxonomy" id="3109565"/>
    <lineage>
        <taxon>Bacteria</taxon>
        <taxon>Bacillati</taxon>
        <taxon>Bacillota</taxon>
        <taxon>Limnochordia</taxon>
        <taxon>Limnochordales</taxon>
        <taxon>Geochordaceae</taxon>
        <taxon>Carboxydichorda</taxon>
    </lineage>
</organism>
<dbReference type="PANTHER" id="PTHR19288">
    <property type="entry name" value="4-NITROPHENYLPHOSPHATASE-RELATED"/>
    <property type="match status" value="1"/>
</dbReference>
<dbReference type="Gene3D" id="3.40.50.1000">
    <property type="entry name" value="HAD superfamily/HAD-like"/>
    <property type="match status" value="1"/>
</dbReference>
<dbReference type="InterPro" id="IPR023214">
    <property type="entry name" value="HAD_sf"/>
</dbReference>
<dbReference type="PANTHER" id="PTHR19288:SF25">
    <property type="entry name" value="PHOSPHATIDYLGLYCEROPHOSPHATASE GEP4, MITOCHONDRIAL"/>
    <property type="match status" value="1"/>
</dbReference>
<dbReference type="Pfam" id="PF00702">
    <property type="entry name" value="Hydrolase"/>
    <property type="match status" value="1"/>
</dbReference>
<protein>
    <submittedName>
        <fullName evidence="1">YqeG family HAD IIIA-type phosphatase</fullName>
    </submittedName>
</protein>